<feature type="transmembrane region" description="Helical" evidence="6">
    <location>
        <begin position="635"/>
        <end position="657"/>
    </location>
</feature>
<evidence type="ECO:0000313" key="8">
    <source>
        <dbReference type="EMBL" id="KXG53806.1"/>
    </source>
</evidence>
<evidence type="ECO:0000256" key="2">
    <source>
        <dbReference type="ARBA" id="ARBA00022448"/>
    </source>
</evidence>
<sequence length="869" mass="94946">MSFPQPTPAAQSAEHMDEVKGTISLTPTGEENGDYNNMNTVAQILMDQEDIEYTAEEHRKLLRKIDWRIVPLAAWACGLQFVDKSGLGAAATYGLRDDLHLVGQEYSWLFESCLVPGLLLVTTMWYTQEEQPLRFGLWTMTNGALPVPFLVIYYGLGHVTTGPITSWRLIFLTIGLLSSFTGVLMFFVMPDAPQSAKWLSERERAIAVKRVAQAQLGLKNTHFKWDQVQETLRDPHAWLLILQMLFSQTAGSVTTNFLGIVIKGFGYTALKAQLYTAPNYAVQAIVQLLVSGPPTFFVFFRNKKQPLAALASIVGVVGIIILYVTPPEEQYQHRRLAGCIIISASGVNYTVIMSIVGANFVGFTRKQTVTSAAFFLYCVANIVTPQTFLGEESPQYHTGLAFVLACLSLYIVLSTTTWVLMRLENNRRDSRARENPEYQKADMVKTSEQFPLPEEMVSQEKPAVEPSSPPNGGALAWLNVLGSFMLYFNTWGIMNTFGAYQTYYESGALFHASSSDISWVGSIAAFMLLFVGLFVGPIYDRGYLRTLLMVGTLMVVFGHMMLSLCSEFWQVVLAQGFVVGIGTGCLFVPCVAIIPQYFTTKMGAAMGAAASGSALGGVIYPIVLYRLINQIGFPWAVRVIGFIALGTLLVPISIMRLRVQPPKVRAMIDPTAFKDPAYLAFVFTSLIAYMGLFVILFYLSFFAEATGITDSSLAFYLVPIFNAASIFGRTIPNKLADRFGPFNLLVPAALSSGILMFCMMAVKSKAAVIVMAVLSGFMSGALIGLPPMCLAILTVDKSKLGTRVGMGYAIIALGVLASGPSSGAILMNGGASLDWHSLWVFGGVPTCVSGLGYAAIKVFKYGPKLNIKA</sequence>
<feature type="transmembrane region" description="Helical" evidence="6">
    <location>
        <begin position="168"/>
        <end position="189"/>
    </location>
</feature>
<dbReference type="AlphaFoldDB" id="A0A135LXW1"/>
<feature type="transmembrane region" description="Helical" evidence="6">
    <location>
        <begin position="475"/>
        <end position="497"/>
    </location>
</feature>
<feature type="transmembrane region" description="Helical" evidence="6">
    <location>
        <begin position="805"/>
        <end position="826"/>
    </location>
</feature>
<dbReference type="SUPFAM" id="SSF103473">
    <property type="entry name" value="MFS general substrate transporter"/>
    <property type="match status" value="2"/>
</dbReference>
<proteinExistence type="predicted"/>
<name>A0A135LXW1_PENPA</name>
<accession>A0A135LXW1</accession>
<feature type="transmembrane region" description="Helical" evidence="6">
    <location>
        <begin position="280"/>
        <end position="300"/>
    </location>
</feature>
<dbReference type="InterPro" id="IPR020846">
    <property type="entry name" value="MFS_dom"/>
</dbReference>
<dbReference type="InterPro" id="IPR011701">
    <property type="entry name" value="MFS"/>
</dbReference>
<evidence type="ECO:0000256" key="1">
    <source>
        <dbReference type="ARBA" id="ARBA00004141"/>
    </source>
</evidence>
<evidence type="ECO:0000259" key="7">
    <source>
        <dbReference type="PROSITE" id="PS50850"/>
    </source>
</evidence>
<dbReference type="Gene3D" id="1.20.1250.20">
    <property type="entry name" value="MFS general substrate transporter like domains"/>
    <property type="match status" value="3"/>
</dbReference>
<evidence type="ECO:0000256" key="4">
    <source>
        <dbReference type="ARBA" id="ARBA00022989"/>
    </source>
</evidence>
<keyword evidence="5 6" id="KW-0472">Membrane</keyword>
<dbReference type="Proteomes" id="UP000070168">
    <property type="component" value="Unassembled WGS sequence"/>
</dbReference>
<feature type="transmembrane region" description="Helical" evidence="6">
    <location>
        <begin position="568"/>
        <end position="592"/>
    </location>
</feature>
<organism evidence="8 9">
    <name type="scientific">Penicillium patulum</name>
    <name type="common">Penicillium griseofulvum</name>
    <dbReference type="NCBI Taxonomy" id="5078"/>
    <lineage>
        <taxon>Eukaryota</taxon>
        <taxon>Fungi</taxon>
        <taxon>Dikarya</taxon>
        <taxon>Ascomycota</taxon>
        <taxon>Pezizomycotina</taxon>
        <taxon>Eurotiomycetes</taxon>
        <taxon>Eurotiomycetidae</taxon>
        <taxon>Eurotiales</taxon>
        <taxon>Aspergillaceae</taxon>
        <taxon>Penicillium</taxon>
    </lineage>
</organism>
<dbReference type="GO" id="GO:0022857">
    <property type="term" value="F:transmembrane transporter activity"/>
    <property type="evidence" value="ECO:0007669"/>
    <property type="project" value="InterPro"/>
</dbReference>
<gene>
    <name evidence="8" type="ORF">PGRI_008560</name>
</gene>
<feature type="transmembrane region" description="Helical" evidence="6">
    <location>
        <begin position="135"/>
        <end position="156"/>
    </location>
</feature>
<feature type="transmembrane region" description="Helical" evidence="6">
    <location>
        <begin position="543"/>
        <end position="562"/>
    </location>
</feature>
<feature type="transmembrane region" description="Helical" evidence="6">
    <location>
        <begin position="678"/>
        <end position="701"/>
    </location>
</feature>
<dbReference type="PANTHER" id="PTHR43791:SF97">
    <property type="entry name" value="ALLANTOATE TRANSPORTER, PUTATIVE (AFU_ORTHOLOGUE AFUA_1G14700)-RELATED"/>
    <property type="match status" value="1"/>
</dbReference>
<dbReference type="RefSeq" id="XP_040652341.1">
    <property type="nucleotide sequence ID" value="XM_040788569.1"/>
</dbReference>
<protein>
    <submittedName>
        <fullName evidence="8">Major facilitator superfamily domain, general substrate transporter</fullName>
    </submittedName>
</protein>
<comment type="caution">
    <text evidence="8">The sequence shown here is derived from an EMBL/GenBank/DDBJ whole genome shotgun (WGS) entry which is preliminary data.</text>
</comment>
<dbReference type="EMBL" id="LHQR01000014">
    <property type="protein sequence ID" value="KXG53806.1"/>
    <property type="molecule type" value="Genomic_DNA"/>
</dbReference>
<dbReference type="GeneID" id="63703869"/>
<feature type="transmembrane region" description="Helical" evidence="6">
    <location>
        <begin position="517"/>
        <end position="536"/>
    </location>
</feature>
<feature type="domain" description="Major facilitator superfamily (MFS) profile" evidence="7">
    <location>
        <begin position="475"/>
        <end position="869"/>
    </location>
</feature>
<feature type="transmembrane region" description="Helical" evidence="6">
    <location>
        <begin position="744"/>
        <end position="762"/>
    </location>
</feature>
<comment type="subcellular location">
    <subcellularLocation>
        <location evidence="1">Membrane</location>
        <topology evidence="1">Multi-pass membrane protein</topology>
    </subcellularLocation>
</comment>
<reference evidence="8 9" key="1">
    <citation type="journal article" date="2016" name="BMC Genomics">
        <title>Genome sequencing and secondary metabolism of the postharvest pathogen Penicillium griseofulvum.</title>
        <authorList>
            <person name="Banani H."/>
            <person name="Marcet-Houben M."/>
            <person name="Ballester A.R."/>
            <person name="Abbruscato P."/>
            <person name="Gonzalez-Candelas L."/>
            <person name="Gabaldon T."/>
            <person name="Spadaro D."/>
        </authorList>
    </citation>
    <scope>NUCLEOTIDE SEQUENCE [LARGE SCALE GENOMIC DNA]</scope>
    <source>
        <strain evidence="8 9">PG3</strain>
    </source>
</reference>
<feature type="transmembrane region" description="Helical" evidence="6">
    <location>
        <begin position="237"/>
        <end position="260"/>
    </location>
</feature>
<keyword evidence="2" id="KW-0813">Transport</keyword>
<keyword evidence="3 6" id="KW-0812">Transmembrane</keyword>
<keyword evidence="4 6" id="KW-1133">Transmembrane helix</keyword>
<dbReference type="PANTHER" id="PTHR43791">
    <property type="entry name" value="PERMEASE-RELATED"/>
    <property type="match status" value="1"/>
</dbReference>
<feature type="transmembrane region" description="Helical" evidence="6">
    <location>
        <begin position="768"/>
        <end position="793"/>
    </location>
</feature>
<feature type="transmembrane region" description="Helical" evidence="6">
    <location>
        <begin position="368"/>
        <end position="388"/>
    </location>
</feature>
<feature type="transmembrane region" description="Helical" evidence="6">
    <location>
        <begin position="838"/>
        <end position="859"/>
    </location>
</feature>
<feature type="transmembrane region" description="Helical" evidence="6">
    <location>
        <begin position="336"/>
        <end position="361"/>
    </location>
</feature>
<feature type="transmembrane region" description="Helical" evidence="6">
    <location>
        <begin position="604"/>
        <end position="623"/>
    </location>
</feature>
<feature type="transmembrane region" description="Helical" evidence="6">
    <location>
        <begin position="713"/>
        <end position="732"/>
    </location>
</feature>
<dbReference type="Pfam" id="PF07690">
    <property type="entry name" value="MFS_1"/>
    <property type="match status" value="2"/>
</dbReference>
<dbReference type="GO" id="GO:0016020">
    <property type="term" value="C:membrane"/>
    <property type="evidence" value="ECO:0007669"/>
    <property type="project" value="UniProtKB-SubCell"/>
</dbReference>
<evidence type="ECO:0000256" key="6">
    <source>
        <dbReference type="SAM" id="Phobius"/>
    </source>
</evidence>
<dbReference type="InterPro" id="IPR036259">
    <property type="entry name" value="MFS_trans_sf"/>
</dbReference>
<keyword evidence="9" id="KW-1185">Reference proteome</keyword>
<dbReference type="OrthoDB" id="6730379at2759"/>
<evidence type="ECO:0000313" key="9">
    <source>
        <dbReference type="Proteomes" id="UP000070168"/>
    </source>
</evidence>
<evidence type="ECO:0000256" key="3">
    <source>
        <dbReference type="ARBA" id="ARBA00022692"/>
    </source>
</evidence>
<evidence type="ECO:0000256" key="5">
    <source>
        <dbReference type="ARBA" id="ARBA00023136"/>
    </source>
</evidence>
<dbReference type="PROSITE" id="PS50850">
    <property type="entry name" value="MFS"/>
    <property type="match status" value="1"/>
</dbReference>
<feature type="transmembrane region" description="Helical" evidence="6">
    <location>
        <begin position="307"/>
        <end position="324"/>
    </location>
</feature>
<feature type="transmembrane region" description="Helical" evidence="6">
    <location>
        <begin position="400"/>
        <end position="421"/>
    </location>
</feature>